<dbReference type="EMBL" id="LRGB01021849">
    <property type="protein sequence ID" value="KZR97326.1"/>
    <property type="molecule type" value="Genomic_DNA"/>
</dbReference>
<evidence type="ECO:0000313" key="2">
    <source>
        <dbReference type="Proteomes" id="UP000076858"/>
    </source>
</evidence>
<accession>A0A0P5NI98</accession>
<reference evidence="1 2" key="1">
    <citation type="submission" date="2016-03" db="EMBL/GenBank/DDBJ databases">
        <title>EvidentialGene: Evidence-directed Construction of Genes on Genomes.</title>
        <authorList>
            <person name="Gilbert D.G."/>
            <person name="Choi J.-H."/>
            <person name="Mockaitis K."/>
            <person name="Colbourne J."/>
            <person name="Pfrender M."/>
        </authorList>
    </citation>
    <scope>NUCLEOTIDE SEQUENCE [LARGE SCALE GENOMIC DNA]</scope>
    <source>
        <strain evidence="1 2">Xinb3</strain>
        <tissue evidence="1">Complete organism</tissue>
    </source>
</reference>
<organism evidence="1 2">
    <name type="scientific">Daphnia magna</name>
    <dbReference type="NCBI Taxonomy" id="35525"/>
    <lineage>
        <taxon>Eukaryota</taxon>
        <taxon>Metazoa</taxon>
        <taxon>Ecdysozoa</taxon>
        <taxon>Arthropoda</taxon>
        <taxon>Crustacea</taxon>
        <taxon>Branchiopoda</taxon>
        <taxon>Diplostraca</taxon>
        <taxon>Cladocera</taxon>
        <taxon>Anomopoda</taxon>
        <taxon>Daphniidae</taxon>
        <taxon>Daphnia</taxon>
    </lineage>
</organism>
<keyword evidence="2" id="KW-1185">Reference proteome</keyword>
<dbReference type="AlphaFoldDB" id="A0A0P5NI98"/>
<evidence type="ECO:0000313" key="1">
    <source>
        <dbReference type="EMBL" id="KZR97326.1"/>
    </source>
</evidence>
<gene>
    <name evidence="1" type="ORF">APZ42_007871</name>
</gene>
<sequence length="62" mass="7246">MTLCFEKSCTYLQFLKENFDALFLSRDYIDPQRSNARGIPHRPATYYPATHPSTECIKEESN</sequence>
<comment type="caution">
    <text evidence="1">The sequence shown here is derived from an EMBL/GenBank/DDBJ whole genome shotgun (WGS) entry which is preliminary data.</text>
</comment>
<name>A0A0P5NI98_9CRUS</name>
<proteinExistence type="predicted"/>
<protein>
    <submittedName>
        <fullName evidence="1">Uncharacterized protein</fullName>
    </submittedName>
</protein>
<dbReference type="Proteomes" id="UP000076858">
    <property type="component" value="Unassembled WGS sequence"/>
</dbReference>